<dbReference type="STRING" id="4999.A0A1Y1ULE2"/>
<evidence type="ECO:0000313" key="6">
    <source>
        <dbReference type="EMBL" id="ORX37935.1"/>
    </source>
</evidence>
<dbReference type="EMBL" id="NBSH01000005">
    <property type="protein sequence ID" value="ORX37935.1"/>
    <property type="molecule type" value="Genomic_DNA"/>
</dbReference>
<evidence type="ECO:0000256" key="3">
    <source>
        <dbReference type="ARBA" id="ARBA00022723"/>
    </source>
</evidence>
<keyword evidence="4" id="KW-0378">Hydrolase</keyword>
<proteinExistence type="inferred from homology"/>
<dbReference type="AlphaFoldDB" id="A0A1Y1ULE2"/>
<dbReference type="PANTHER" id="PTHR10060:SF15">
    <property type="entry name" value="DEOXYRIBONUCLEASE TATDN1"/>
    <property type="match status" value="1"/>
</dbReference>
<reference evidence="6 7" key="1">
    <citation type="submission" date="2017-03" db="EMBL/GenBank/DDBJ databases">
        <title>Widespread Adenine N6-methylation of Active Genes in Fungi.</title>
        <authorList>
            <consortium name="DOE Joint Genome Institute"/>
            <person name="Mondo S.J."/>
            <person name="Dannebaum R.O."/>
            <person name="Kuo R.C."/>
            <person name="Louie K.B."/>
            <person name="Bewick A.J."/>
            <person name="Labutti K."/>
            <person name="Haridas S."/>
            <person name="Kuo A."/>
            <person name="Salamov A."/>
            <person name="Ahrendt S.R."/>
            <person name="Lau R."/>
            <person name="Bowen B.P."/>
            <person name="Lipzen A."/>
            <person name="Sullivan W."/>
            <person name="Andreopoulos W.B."/>
            <person name="Clum A."/>
            <person name="Lindquist E."/>
            <person name="Daum C."/>
            <person name="Northen T.R."/>
            <person name="Ramamoorthy G."/>
            <person name="Schmitz R.J."/>
            <person name="Gryganskyi A."/>
            <person name="Culley D."/>
            <person name="Magnuson J."/>
            <person name="James T.Y."/>
            <person name="O'Malley M.A."/>
            <person name="Stajich J.E."/>
            <person name="Spatafora J.W."/>
            <person name="Visel A."/>
            <person name="Grigoriev I.V."/>
        </authorList>
    </citation>
    <scope>NUCLEOTIDE SEQUENCE [LARGE SCALE GENOMIC DNA]</scope>
    <source>
        <strain evidence="6 7">NRRL Y-17943</strain>
    </source>
</reference>
<keyword evidence="2" id="KW-0540">Nuclease</keyword>
<dbReference type="RefSeq" id="XP_021871922.1">
    <property type="nucleotide sequence ID" value="XM_022017611.1"/>
</dbReference>
<dbReference type="FunCoup" id="A0A1Y1ULE2">
    <property type="interactions" value="196"/>
</dbReference>
<dbReference type="GeneID" id="33559420"/>
<dbReference type="InterPro" id="IPR032466">
    <property type="entry name" value="Metal_Hydrolase"/>
</dbReference>
<keyword evidence="3 5" id="KW-0479">Metal-binding</keyword>
<dbReference type="GO" id="GO:0008296">
    <property type="term" value="F:3'-5'-DNA exonuclease activity"/>
    <property type="evidence" value="ECO:0007669"/>
    <property type="project" value="TreeGrafter"/>
</dbReference>
<name>A0A1Y1ULE2_9TREE</name>
<feature type="binding site" evidence="5">
    <location>
        <position position="154"/>
    </location>
    <ligand>
        <name>a divalent metal cation</name>
        <dbReference type="ChEBI" id="CHEBI:60240"/>
        <label>2</label>
    </ligand>
</feature>
<dbReference type="CDD" id="cd01310">
    <property type="entry name" value="TatD_DNAse"/>
    <property type="match status" value="1"/>
</dbReference>
<comment type="caution">
    <text evidence="6">The sequence shown here is derived from an EMBL/GenBank/DDBJ whole genome shotgun (WGS) entry which is preliminary data.</text>
</comment>
<dbReference type="PIRSF" id="PIRSF005902">
    <property type="entry name" value="DNase_TatD"/>
    <property type="match status" value="1"/>
</dbReference>
<dbReference type="OrthoDB" id="6079689at2759"/>
<evidence type="ECO:0000256" key="4">
    <source>
        <dbReference type="ARBA" id="ARBA00022801"/>
    </source>
</evidence>
<dbReference type="GO" id="GO:0046872">
    <property type="term" value="F:metal ion binding"/>
    <property type="evidence" value="ECO:0007669"/>
    <property type="project" value="UniProtKB-KW"/>
</dbReference>
<gene>
    <name evidence="6" type="ORF">BD324DRAFT_645413</name>
</gene>
<dbReference type="Gene3D" id="3.20.20.140">
    <property type="entry name" value="Metal-dependent hydrolases"/>
    <property type="match status" value="1"/>
</dbReference>
<dbReference type="InParanoid" id="A0A1Y1ULE2"/>
<dbReference type="InterPro" id="IPR018228">
    <property type="entry name" value="DNase_TatD-rel_CS"/>
</dbReference>
<comment type="similarity">
    <text evidence="1">Belongs to the metallo-dependent hydrolases superfamily. TatD-type hydrolase family.</text>
</comment>
<evidence type="ECO:0000256" key="1">
    <source>
        <dbReference type="ARBA" id="ARBA00009275"/>
    </source>
</evidence>
<dbReference type="PROSITE" id="PS01091">
    <property type="entry name" value="TATD_3"/>
    <property type="match status" value="1"/>
</dbReference>
<dbReference type="Pfam" id="PF01026">
    <property type="entry name" value="TatD_DNase"/>
    <property type="match status" value="1"/>
</dbReference>
<protein>
    <recommendedName>
        <fullName evidence="8">Mg-dependent DNase</fullName>
    </recommendedName>
</protein>
<evidence type="ECO:0008006" key="8">
    <source>
        <dbReference type="Google" id="ProtNLM"/>
    </source>
</evidence>
<keyword evidence="7" id="KW-1185">Reference proteome</keyword>
<dbReference type="Proteomes" id="UP000193218">
    <property type="component" value="Unassembled WGS sequence"/>
</dbReference>
<sequence length="305" mass="33823">MASRYIDIAVNLTDPQWSGSYHGKQRHPSDIEQVLSRAKRAGVQRILITGTSLEESKIALELAKKFSLHCTAGCHPTQTNELDQFEAGPSGYIDGLRALIETDQAEGGSKRIVSVGEIGLDYDRLHFCSKETQQKHLPALLGLGKQFRLPMFLHSRTSEAHHDFVKILREAGWGTKGESWAGGVVHSFTGTKEEVEELVDMGLYIGINGCSLKTEQNLEVVKHIPIDRLLLETDSPWCSITSTHASYALFPEGLPQISDHGIKGRMEPAEVVVIAHLVAKLKGMDVEELSRIVWDNTMRLFPGMQ</sequence>
<feature type="binding site" evidence="5">
    <location>
        <position position="186"/>
    </location>
    <ligand>
        <name>a divalent metal cation</name>
        <dbReference type="ChEBI" id="CHEBI:60240"/>
        <label>2</label>
    </ligand>
</feature>
<dbReference type="GO" id="GO:0005829">
    <property type="term" value="C:cytosol"/>
    <property type="evidence" value="ECO:0007669"/>
    <property type="project" value="TreeGrafter"/>
</dbReference>
<dbReference type="SUPFAM" id="SSF51556">
    <property type="entry name" value="Metallo-dependent hydrolases"/>
    <property type="match status" value="1"/>
</dbReference>
<organism evidence="6 7">
    <name type="scientific">Kockovaella imperatae</name>
    <dbReference type="NCBI Taxonomy" id="4999"/>
    <lineage>
        <taxon>Eukaryota</taxon>
        <taxon>Fungi</taxon>
        <taxon>Dikarya</taxon>
        <taxon>Basidiomycota</taxon>
        <taxon>Agaricomycotina</taxon>
        <taxon>Tremellomycetes</taxon>
        <taxon>Tremellales</taxon>
        <taxon>Cuniculitremaceae</taxon>
        <taxon>Kockovaella</taxon>
    </lineage>
</organism>
<dbReference type="InterPro" id="IPR001130">
    <property type="entry name" value="TatD-like"/>
</dbReference>
<feature type="binding site" evidence="5">
    <location>
        <position position="117"/>
    </location>
    <ligand>
        <name>a divalent metal cation</name>
        <dbReference type="ChEBI" id="CHEBI:60240"/>
        <label>1</label>
    </ligand>
</feature>
<dbReference type="InterPro" id="IPR050891">
    <property type="entry name" value="TatD-type_Hydrolase"/>
</dbReference>
<feature type="binding site" evidence="5">
    <location>
        <position position="234"/>
    </location>
    <ligand>
        <name>a divalent metal cation</name>
        <dbReference type="ChEBI" id="CHEBI:60240"/>
        <label>1</label>
    </ligand>
</feature>
<evidence type="ECO:0000256" key="2">
    <source>
        <dbReference type="ARBA" id="ARBA00022722"/>
    </source>
</evidence>
<dbReference type="PANTHER" id="PTHR10060">
    <property type="entry name" value="TATD FAMILY DEOXYRIBONUCLEASE"/>
    <property type="match status" value="1"/>
</dbReference>
<evidence type="ECO:0000313" key="7">
    <source>
        <dbReference type="Proteomes" id="UP000193218"/>
    </source>
</evidence>
<accession>A0A1Y1ULE2</accession>
<evidence type="ECO:0000256" key="5">
    <source>
        <dbReference type="PIRSR" id="PIRSR005902-1"/>
    </source>
</evidence>